<dbReference type="Pfam" id="PF09946">
    <property type="entry name" value="DUF2178"/>
    <property type="match status" value="1"/>
</dbReference>
<dbReference type="InterPro" id="IPR019235">
    <property type="entry name" value="DUF2178_TM"/>
</dbReference>
<keyword evidence="1" id="KW-0472">Membrane</keyword>
<dbReference type="RefSeq" id="WP_071611542.1">
    <property type="nucleotide sequence ID" value="NZ_CP015756.1"/>
</dbReference>
<protein>
    <recommendedName>
        <fullName evidence="4">DUF2178 domain-containing protein</fullName>
    </recommendedName>
</protein>
<keyword evidence="1" id="KW-1133">Transmembrane helix</keyword>
<sequence length="137" mass="15457">MKIYNKKGLILGVLSLLFAIGEVVMYFVDSSKSSIILLIILTVTGIEEITRSLNKKSSIEDKDSEDEREKFIFLKSGNITCIITFCLCTLFLLILSVQGVKWWGAQLVGPIVTTLSIVSATMVLVWFISYFFYNKKN</sequence>
<feature type="transmembrane region" description="Helical" evidence="1">
    <location>
        <begin position="9"/>
        <end position="28"/>
    </location>
</feature>
<dbReference type="AlphaFoldDB" id="A0A1J0GD27"/>
<evidence type="ECO:0000313" key="2">
    <source>
        <dbReference type="EMBL" id="APC39247.1"/>
    </source>
</evidence>
<evidence type="ECO:0000313" key="3">
    <source>
        <dbReference type="Proteomes" id="UP000182569"/>
    </source>
</evidence>
<name>A0A1J0GD27_9CLOT</name>
<keyword evidence="1" id="KW-0812">Transmembrane</keyword>
<evidence type="ECO:0008006" key="4">
    <source>
        <dbReference type="Google" id="ProtNLM"/>
    </source>
</evidence>
<dbReference type="EMBL" id="CP015756">
    <property type="protein sequence ID" value="APC39247.1"/>
    <property type="molecule type" value="Genomic_DNA"/>
</dbReference>
<feature type="transmembrane region" description="Helical" evidence="1">
    <location>
        <begin position="71"/>
        <end position="95"/>
    </location>
</feature>
<gene>
    <name evidence="2" type="ORF">A7L45_03815</name>
</gene>
<reference evidence="3" key="1">
    <citation type="journal article" date="2016" name="Front. Microbiol.">
        <title>Complete Genome Sequence of Clostridium estertheticum DSM 8809, a Microbe Identified in Spoiled Vacuum Packed Beef.</title>
        <authorList>
            <person name="Yu Z."/>
            <person name="Gunn L."/>
            <person name="Brennan E."/>
            <person name="Reid R."/>
            <person name="Wall P.G."/>
            <person name="Gaora O.P."/>
            <person name="Hurley D."/>
            <person name="Bolton D."/>
            <person name="Fanning S."/>
        </authorList>
    </citation>
    <scope>NUCLEOTIDE SEQUENCE [LARGE SCALE GENOMIC DNA]</scope>
    <source>
        <strain evidence="3">DSM 8809</strain>
    </source>
</reference>
<feature type="transmembrane region" description="Helical" evidence="1">
    <location>
        <begin position="107"/>
        <end position="133"/>
    </location>
</feature>
<dbReference type="KEGG" id="ceu:A7L45_03815"/>
<keyword evidence="3" id="KW-1185">Reference proteome</keyword>
<proteinExistence type="predicted"/>
<organism evidence="2 3">
    <name type="scientific">Clostridium estertheticum subsp. estertheticum</name>
    <dbReference type="NCBI Taxonomy" id="1552"/>
    <lineage>
        <taxon>Bacteria</taxon>
        <taxon>Bacillati</taxon>
        <taxon>Bacillota</taxon>
        <taxon>Clostridia</taxon>
        <taxon>Eubacteriales</taxon>
        <taxon>Clostridiaceae</taxon>
        <taxon>Clostridium</taxon>
    </lineage>
</organism>
<dbReference type="Proteomes" id="UP000182569">
    <property type="component" value="Chromosome"/>
</dbReference>
<accession>A0A1J0GD27</accession>
<evidence type="ECO:0000256" key="1">
    <source>
        <dbReference type="SAM" id="Phobius"/>
    </source>
</evidence>
<feature type="transmembrane region" description="Helical" evidence="1">
    <location>
        <begin position="34"/>
        <end position="50"/>
    </location>
</feature>